<evidence type="ECO:0000256" key="5">
    <source>
        <dbReference type="ARBA" id="ARBA00022729"/>
    </source>
</evidence>
<evidence type="ECO:0000256" key="7">
    <source>
        <dbReference type="ARBA" id="ARBA00022989"/>
    </source>
</evidence>
<evidence type="ECO:0008006" key="14">
    <source>
        <dbReference type="Google" id="ProtNLM"/>
    </source>
</evidence>
<evidence type="ECO:0000256" key="1">
    <source>
        <dbReference type="ARBA" id="ARBA00003389"/>
    </source>
</evidence>
<dbReference type="Pfam" id="PF04163">
    <property type="entry name" value="Tht1"/>
    <property type="match status" value="1"/>
</dbReference>
<keyword evidence="5 11" id="KW-0732">Signal</keyword>
<evidence type="ECO:0000256" key="10">
    <source>
        <dbReference type="ARBA" id="ARBA00023242"/>
    </source>
</evidence>
<dbReference type="PANTHER" id="PTHR28012">
    <property type="entry name" value="NUCLEAR FUSION PROTEIN KAR5"/>
    <property type="match status" value="1"/>
</dbReference>
<keyword evidence="13" id="KW-1185">Reference proteome</keyword>
<dbReference type="AlphaFoldDB" id="A0A9P6TWJ9"/>
<keyword evidence="8 11" id="KW-0472">Membrane</keyword>
<evidence type="ECO:0000256" key="9">
    <source>
        <dbReference type="ARBA" id="ARBA00023180"/>
    </source>
</evidence>
<comment type="subcellular location">
    <subcellularLocation>
        <location evidence="11">Endoplasmic reticulum membrane</location>
    </subcellularLocation>
    <subcellularLocation>
        <location evidence="11">Nucleus membrane</location>
    </subcellularLocation>
</comment>
<evidence type="ECO:0000256" key="6">
    <source>
        <dbReference type="ARBA" id="ARBA00022824"/>
    </source>
</evidence>
<dbReference type="PANTHER" id="PTHR28012:SF1">
    <property type="entry name" value="NUCLEAR FUSION PROTEIN KAR5"/>
    <property type="match status" value="1"/>
</dbReference>
<dbReference type="Proteomes" id="UP000726737">
    <property type="component" value="Unassembled WGS sequence"/>
</dbReference>
<dbReference type="GO" id="GO:0048288">
    <property type="term" value="P:nuclear membrane fusion involved in karyogamy"/>
    <property type="evidence" value="ECO:0007669"/>
    <property type="project" value="UniProtKB-UniRule"/>
</dbReference>
<dbReference type="GO" id="GO:0000742">
    <property type="term" value="P:karyogamy involved in conjugation with cellular fusion"/>
    <property type="evidence" value="ECO:0007669"/>
    <property type="project" value="UniProtKB-UniRule"/>
</dbReference>
<dbReference type="GO" id="GO:0031965">
    <property type="term" value="C:nuclear membrane"/>
    <property type="evidence" value="ECO:0007669"/>
    <property type="project" value="UniProtKB-SubCell"/>
</dbReference>
<proteinExistence type="inferred from homology"/>
<dbReference type="OrthoDB" id="5311848at2759"/>
<organism evidence="12 13">
    <name type="scientific">Mortierella polycephala</name>
    <dbReference type="NCBI Taxonomy" id="41804"/>
    <lineage>
        <taxon>Eukaryota</taxon>
        <taxon>Fungi</taxon>
        <taxon>Fungi incertae sedis</taxon>
        <taxon>Mucoromycota</taxon>
        <taxon>Mortierellomycotina</taxon>
        <taxon>Mortierellomycetes</taxon>
        <taxon>Mortierellales</taxon>
        <taxon>Mortierellaceae</taxon>
        <taxon>Mortierella</taxon>
    </lineage>
</organism>
<evidence type="ECO:0000256" key="8">
    <source>
        <dbReference type="ARBA" id="ARBA00023136"/>
    </source>
</evidence>
<keyword evidence="4 11" id="KW-0812">Transmembrane</keyword>
<feature type="transmembrane region" description="Helical" evidence="11">
    <location>
        <begin position="395"/>
        <end position="416"/>
    </location>
</feature>
<evidence type="ECO:0000256" key="4">
    <source>
        <dbReference type="ARBA" id="ARBA00022692"/>
    </source>
</evidence>
<keyword evidence="6 11" id="KW-0256">Endoplasmic reticulum</keyword>
<name>A0A9P6TWJ9_9FUNG</name>
<dbReference type="EMBL" id="JAAAJA010000705">
    <property type="protein sequence ID" value="KAG0250284.1"/>
    <property type="molecule type" value="Genomic_DNA"/>
</dbReference>
<evidence type="ECO:0000256" key="2">
    <source>
        <dbReference type="ARBA" id="ARBA00010473"/>
    </source>
</evidence>
<evidence type="ECO:0000256" key="3">
    <source>
        <dbReference type="ARBA" id="ARBA00022459"/>
    </source>
</evidence>
<reference evidence="12" key="1">
    <citation type="journal article" date="2020" name="Fungal Divers.">
        <title>Resolving the Mortierellaceae phylogeny through synthesis of multi-gene phylogenetics and phylogenomics.</title>
        <authorList>
            <person name="Vandepol N."/>
            <person name="Liber J."/>
            <person name="Desiro A."/>
            <person name="Na H."/>
            <person name="Kennedy M."/>
            <person name="Barry K."/>
            <person name="Grigoriev I.V."/>
            <person name="Miller A.N."/>
            <person name="O'Donnell K."/>
            <person name="Stajich J.E."/>
            <person name="Bonito G."/>
        </authorList>
    </citation>
    <scope>NUCLEOTIDE SEQUENCE</scope>
    <source>
        <strain evidence="12">KOD948</strain>
    </source>
</reference>
<keyword evidence="9" id="KW-0325">Glycoprotein</keyword>
<comment type="function">
    <text evidence="1 11">Required for nuclear membrane fusion during karyogamy.</text>
</comment>
<evidence type="ECO:0000313" key="12">
    <source>
        <dbReference type="EMBL" id="KAG0250284.1"/>
    </source>
</evidence>
<evidence type="ECO:0000256" key="11">
    <source>
        <dbReference type="RuleBase" id="RU368082"/>
    </source>
</evidence>
<evidence type="ECO:0000313" key="13">
    <source>
        <dbReference type="Proteomes" id="UP000726737"/>
    </source>
</evidence>
<keyword evidence="7 11" id="KW-1133">Transmembrane helix</keyword>
<comment type="similarity">
    <text evidence="2 11">Belongs to the KAR5 family.</text>
</comment>
<dbReference type="GO" id="GO:0005789">
    <property type="term" value="C:endoplasmic reticulum membrane"/>
    <property type="evidence" value="ECO:0007669"/>
    <property type="project" value="UniProtKB-SubCell"/>
</dbReference>
<keyword evidence="3 11" id="KW-0415">Karyogamy</keyword>
<dbReference type="InterPro" id="IPR007292">
    <property type="entry name" value="Nuclear_fusion_Kar5"/>
</dbReference>
<accession>A0A9P6TWJ9</accession>
<sequence>MAFDHPSLGTNLKYVLNAYEQKPECFKKAARALRQGCKNIDMDEDEKTRYAIRLAACEIATAEMPMPIECQQVSAAEPEHGHGIAAHEIGRCVQSLGRVPQLWTSYSGYFREVKVMCLVVRYSMEHEDLRTLQKNLTQFHADQIALLRLQRKELVETQRVETERLEQIMNMQSTLSMEMHSILITTAALRDSLSSIFGDLSKMTRYSEEGITQQSVALSNIRDMNEQLAMEYQTNLQESKVMDVNKGLDATVSSIHQVEGLMHEFTHSVSDRTKSMIGLVESDASGFHERVSAMLAATVSDIQVMAAESQIKMGELNRVVDEFGAKHNDVLRILSTAFLAGTFVTDIVQDRLPVMKLALPYIILGCLILRNGVMTAVLIVIMAAIIALVCDAFQFPVSFTNLLVGISFARIFLCFFKLRHLANFTPQEHIEQKARTQQNEHQLFAVKMDLEDDEIESDVPPPYYITTDRNVITPDTMAAHGPTTMDSARMMPNDLNTDDFADGFEYLDSSYNLSFESCMSSFDL</sequence>
<gene>
    <name evidence="12" type="ORF">BG011_008511</name>
</gene>
<keyword evidence="10 11" id="KW-0539">Nucleus</keyword>
<comment type="caution">
    <text evidence="12">The sequence shown here is derived from an EMBL/GenBank/DDBJ whole genome shotgun (WGS) entry which is preliminary data.</text>
</comment>
<protein>
    <recommendedName>
        <fullName evidence="14">Karyogamy protein 5</fullName>
    </recommendedName>
</protein>
<feature type="transmembrane region" description="Helical" evidence="11">
    <location>
        <begin position="361"/>
        <end position="389"/>
    </location>
</feature>